<dbReference type="AlphaFoldDB" id="A0AAD4HH07"/>
<organism evidence="1 2">
    <name type="scientific">Suillus fuscotomentosus</name>
    <dbReference type="NCBI Taxonomy" id="1912939"/>
    <lineage>
        <taxon>Eukaryota</taxon>
        <taxon>Fungi</taxon>
        <taxon>Dikarya</taxon>
        <taxon>Basidiomycota</taxon>
        <taxon>Agaricomycotina</taxon>
        <taxon>Agaricomycetes</taxon>
        <taxon>Agaricomycetidae</taxon>
        <taxon>Boletales</taxon>
        <taxon>Suillineae</taxon>
        <taxon>Suillaceae</taxon>
        <taxon>Suillus</taxon>
    </lineage>
</organism>
<evidence type="ECO:0000313" key="2">
    <source>
        <dbReference type="Proteomes" id="UP001195769"/>
    </source>
</evidence>
<evidence type="ECO:0000313" key="1">
    <source>
        <dbReference type="EMBL" id="KAG1896172.1"/>
    </source>
</evidence>
<dbReference type="Proteomes" id="UP001195769">
    <property type="component" value="Unassembled WGS sequence"/>
</dbReference>
<dbReference type="GeneID" id="64656961"/>
<keyword evidence="2" id="KW-1185">Reference proteome</keyword>
<comment type="caution">
    <text evidence="1">The sequence shown here is derived from an EMBL/GenBank/DDBJ whole genome shotgun (WGS) entry which is preliminary data.</text>
</comment>
<proteinExistence type="predicted"/>
<accession>A0AAD4HH07</accession>
<protein>
    <submittedName>
        <fullName evidence="1">Uncharacterized protein</fullName>
    </submittedName>
</protein>
<gene>
    <name evidence="1" type="ORF">F5891DRAFT_1055481</name>
</gene>
<dbReference type="RefSeq" id="XP_041221748.1">
    <property type="nucleotide sequence ID" value="XM_041362663.1"/>
</dbReference>
<dbReference type="EMBL" id="JABBWK010000058">
    <property type="protein sequence ID" value="KAG1896172.1"/>
    <property type="molecule type" value="Genomic_DNA"/>
</dbReference>
<sequence length="185" mass="21175">MSISSLRHVMAVNLAVELYTLLDDRDPPRFANCRLHLPCIVFPVTEVIRRPTEDMQTCFTYQVKADGLHDLTITMKRKLPRPARQSFLLVRPWDRRLLELPDYADDAESVDDFDPLESPGGQGPVDSELSERAMRLIVRLGQPFSAFLLVLRHGKEYKRIASDHNIIAQVKDVHGMINVKTIEIL</sequence>
<name>A0AAD4HH07_9AGAM</name>
<reference evidence="1" key="1">
    <citation type="journal article" date="2020" name="New Phytol.">
        <title>Comparative genomics reveals dynamic genome evolution in host specialist ectomycorrhizal fungi.</title>
        <authorList>
            <person name="Lofgren L.A."/>
            <person name="Nguyen N.H."/>
            <person name="Vilgalys R."/>
            <person name="Ruytinx J."/>
            <person name="Liao H.L."/>
            <person name="Branco S."/>
            <person name="Kuo A."/>
            <person name="LaButti K."/>
            <person name="Lipzen A."/>
            <person name="Andreopoulos W."/>
            <person name="Pangilinan J."/>
            <person name="Riley R."/>
            <person name="Hundley H."/>
            <person name="Na H."/>
            <person name="Barry K."/>
            <person name="Grigoriev I.V."/>
            <person name="Stajich J.E."/>
            <person name="Kennedy P.G."/>
        </authorList>
    </citation>
    <scope>NUCLEOTIDE SEQUENCE</scope>
    <source>
        <strain evidence="1">FC203</strain>
    </source>
</reference>